<protein>
    <submittedName>
        <fullName evidence="1">Crossover junction endodeoxyribonuclease RusA</fullName>
        <ecNumber evidence="1">3.1.22.4</ecNumber>
    </submittedName>
</protein>
<organism evidence="1 2">
    <name type="scientific">Nocardiopsis mwathae</name>
    <dbReference type="NCBI Taxonomy" id="1472723"/>
    <lineage>
        <taxon>Bacteria</taxon>
        <taxon>Bacillati</taxon>
        <taxon>Actinomycetota</taxon>
        <taxon>Actinomycetes</taxon>
        <taxon>Streptosporangiales</taxon>
        <taxon>Nocardiopsidaceae</taxon>
        <taxon>Nocardiopsis</taxon>
    </lineage>
</organism>
<gene>
    <name evidence="1" type="ORF">HNR23_002313</name>
</gene>
<dbReference type="EMBL" id="JACHDS010000001">
    <property type="protein sequence ID" value="MBB6172253.1"/>
    <property type="molecule type" value="Genomic_DNA"/>
</dbReference>
<comment type="caution">
    <text evidence="1">The sequence shown here is derived from an EMBL/GenBank/DDBJ whole genome shotgun (WGS) entry which is preliminary data.</text>
</comment>
<proteinExistence type="predicted"/>
<dbReference type="GO" id="GO:0016787">
    <property type="term" value="F:hydrolase activity"/>
    <property type="evidence" value="ECO:0007669"/>
    <property type="project" value="UniProtKB-KW"/>
</dbReference>
<dbReference type="Proteomes" id="UP000546642">
    <property type="component" value="Unassembled WGS sequence"/>
</dbReference>
<dbReference type="AlphaFoldDB" id="A0A7W9YHH9"/>
<reference evidence="1 2" key="1">
    <citation type="submission" date="2020-08" db="EMBL/GenBank/DDBJ databases">
        <title>Sequencing the genomes of 1000 actinobacteria strains.</title>
        <authorList>
            <person name="Klenk H.-P."/>
        </authorList>
    </citation>
    <scope>NUCLEOTIDE SEQUENCE [LARGE SCALE GENOMIC DNA]</scope>
    <source>
        <strain evidence="1 2">DSM 46659</strain>
    </source>
</reference>
<sequence>MSVWEIELPAGLPLLNSNQRLHHHPRARATRRLRHEAMIASLAARVPYLGEAFVLGYVHPAANRRFDSANFYPSFKAAVDGALVDAGVVPDDDHLHVSGPHMYPAHKIPGGQLRLIVMASRRCRCGHDETEHIGEDGRCVRPGCGCLYHRPAVAGAV</sequence>
<accession>A0A7W9YHH9</accession>
<dbReference type="EC" id="3.1.22.4" evidence="1"/>
<evidence type="ECO:0000313" key="2">
    <source>
        <dbReference type="Proteomes" id="UP000546642"/>
    </source>
</evidence>
<evidence type="ECO:0000313" key="1">
    <source>
        <dbReference type="EMBL" id="MBB6172253.1"/>
    </source>
</evidence>
<dbReference type="RefSeq" id="WP_184075580.1">
    <property type="nucleotide sequence ID" value="NZ_JACHDS010000001.1"/>
</dbReference>
<name>A0A7W9YHH9_9ACTN</name>
<keyword evidence="2" id="KW-1185">Reference proteome</keyword>
<keyword evidence="1" id="KW-0378">Hydrolase</keyword>